<dbReference type="RefSeq" id="WP_147914100.1">
    <property type="nucleotide sequence ID" value="NZ_JBHUEJ010000011.1"/>
</dbReference>
<evidence type="ECO:0000256" key="9">
    <source>
        <dbReference type="ARBA" id="ARBA00023235"/>
    </source>
</evidence>
<dbReference type="InterPro" id="IPR036185">
    <property type="entry name" value="DNA_heli_DnaB-like_N_sf"/>
</dbReference>
<name>A0ABW4KU56_9BURK</name>
<evidence type="ECO:0000256" key="2">
    <source>
        <dbReference type="ARBA" id="ARBA00022515"/>
    </source>
</evidence>
<dbReference type="Pfam" id="PF00772">
    <property type="entry name" value="DnaB"/>
    <property type="match status" value="1"/>
</dbReference>
<keyword evidence="4" id="KW-0547">Nucleotide-binding</keyword>
<reference evidence="15" key="1">
    <citation type="journal article" date="2019" name="Int. J. Syst. Evol. Microbiol.">
        <title>The Global Catalogue of Microorganisms (GCM) 10K type strain sequencing project: providing services to taxonomists for standard genome sequencing and annotation.</title>
        <authorList>
            <consortium name="The Broad Institute Genomics Platform"/>
            <consortium name="The Broad Institute Genome Sequencing Center for Infectious Disease"/>
            <person name="Wu L."/>
            <person name="Ma J."/>
        </authorList>
    </citation>
    <scope>NUCLEOTIDE SEQUENCE [LARGE SCALE GENOMIC DNA]</scope>
    <source>
        <strain evidence="15">LMG 29247</strain>
    </source>
</reference>
<evidence type="ECO:0000256" key="5">
    <source>
        <dbReference type="ARBA" id="ARBA00022801"/>
    </source>
</evidence>
<evidence type="ECO:0000256" key="12">
    <source>
        <dbReference type="SAM" id="MobiDB-lite"/>
    </source>
</evidence>
<comment type="similarity">
    <text evidence="1">Belongs to the helicase family. DnaB subfamily.</text>
</comment>
<dbReference type="SUPFAM" id="SSF48024">
    <property type="entry name" value="N-terminal domain of DnaB helicase"/>
    <property type="match status" value="1"/>
</dbReference>
<feature type="region of interest" description="Disordered" evidence="12">
    <location>
        <begin position="435"/>
        <end position="457"/>
    </location>
</feature>
<evidence type="ECO:0000256" key="10">
    <source>
        <dbReference type="ARBA" id="ARBA00044969"/>
    </source>
</evidence>
<dbReference type="EMBL" id="JBHUEJ010000011">
    <property type="protein sequence ID" value="MFD1709828.1"/>
    <property type="molecule type" value="Genomic_DNA"/>
</dbReference>
<protein>
    <recommendedName>
        <fullName evidence="10">DNA 5'-3' helicase</fullName>
        <ecNumber evidence="10">5.6.2.3</ecNumber>
    </recommendedName>
</protein>
<keyword evidence="5" id="KW-0378">Hydrolase</keyword>
<dbReference type="Proteomes" id="UP001597304">
    <property type="component" value="Unassembled WGS sequence"/>
</dbReference>
<accession>A0ABW4KU56</accession>
<organism evidence="14 15">
    <name type="scientific">Ottowia flava</name>
    <dbReference type="NCBI Taxonomy" id="2675430"/>
    <lineage>
        <taxon>Bacteria</taxon>
        <taxon>Pseudomonadati</taxon>
        <taxon>Pseudomonadota</taxon>
        <taxon>Betaproteobacteria</taxon>
        <taxon>Burkholderiales</taxon>
        <taxon>Comamonadaceae</taxon>
        <taxon>Ottowia</taxon>
    </lineage>
</organism>
<dbReference type="InterPro" id="IPR016136">
    <property type="entry name" value="DNA_helicase_N/primase_C"/>
</dbReference>
<keyword evidence="7" id="KW-0067">ATP-binding</keyword>
<keyword evidence="15" id="KW-1185">Reference proteome</keyword>
<evidence type="ECO:0000256" key="4">
    <source>
        <dbReference type="ARBA" id="ARBA00022741"/>
    </source>
</evidence>
<evidence type="ECO:0000256" key="1">
    <source>
        <dbReference type="ARBA" id="ARBA00008428"/>
    </source>
</evidence>
<evidence type="ECO:0000313" key="15">
    <source>
        <dbReference type="Proteomes" id="UP001597304"/>
    </source>
</evidence>
<evidence type="ECO:0000256" key="6">
    <source>
        <dbReference type="ARBA" id="ARBA00022806"/>
    </source>
</evidence>
<dbReference type="InterPro" id="IPR007694">
    <property type="entry name" value="DNA_helicase_DnaB-like_C"/>
</dbReference>
<dbReference type="Gene3D" id="3.40.50.300">
    <property type="entry name" value="P-loop containing nucleotide triphosphate hydrolases"/>
    <property type="match status" value="1"/>
</dbReference>
<comment type="catalytic activity">
    <reaction evidence="11">
        <text>ATP + H2O = ADP + phosphate + H(+)</text>
        <dbReference type="Rhea" id="RHEA:13065"/>
        <dbReference type="ChEBI" id="CHEBI:15377"/>
        <dbReference type="ChEBI" id="CHEBI:15378"/>
        <dbReference type="ChEBI" id="CHEBI:30616"/>
        <dbReference type="ChEBI" id="CHEBI:43474"/>
        <dbReference type="ChEBI" id="CHEBI:456216"/>
        <dbReference type="EC" id="5.6.2.3"/>
    </reaction>
</comment>
<evidence type="ECO:0000256" key="3">
    <source>
        <dbReference type="ARBA" id="ARBA00022705"/>
    </source>
</evidence>
<dbReference type="Gene3D" id="1.10.860.10">
    <property type="entry name" value="DNAb Helicase, Chain A"/>
    <property type="match status" value="1"/>
</dbReference>
<evidence type="ECO:0000256" key="7">
    <source>
        <dbReference type="ARBA" id="ARBA00022840"/>
    </source>
</evidence>
<evidence type="ECO:0000259" key="13">
    <source>
        <dbReference type="PROSITE" id="PS51199"/>
    </source>
</evidence>
<evidence type="ECO:0000256" key="8">
    <source>
        <dbReference type="ARBA" id="ARBA00023125"/>
    </source>
</evidence>
<keyword evidence="6 14" id="KW-0347">Helicase</keyword>
<sequence>MNARLDDYATAELTSLESEASLVGALLLDNAAFDRISDALRPEHFSSDTHRTVFNEIARQLSTGKPADVVTVFSGLNNEIELSELNALAQYVPSGANIRRHAELVIERYKARQLAAVSREVYELAHDNHRSIEERVEAAQGQLARLIDDSPRDEWIGAHEGMLKHTQVLEDRAEGKIKSWPTGLCDLDDYLEGGLRPGSLVVLGARPSHGKTAMGMSIGLHMASSYSVALMSMEMPHRDVRDRMTAILGRVSLSSVIRPNKGEGLAWDRVLEGAELARSLNFYVTDQSGLNINQVRAKARNLRRLHGLNVLVVDYIGLMTGLDSKQSRAYQIEEVTKGLKSLAKELDICVIALAQLNRNIEQRMNRRPMLSDFRDSGSIEQDADIVFGLHREVVDKPDLGDTWKVHADLCILKNRQGRTGQINLHYAGEQTRFSSWSGPAPSHAVPSKAKRGYEEFE</sequence>
<dbReference type="CDD" id="cd00984">
    <property type="entry name" value="DnaB_C"/>
    <property type="match status" value="1"/>
</dbReference>
<proteinExistence type="inferred from homology"/>
<dbReference type="SUPFAM" id="SSF52540">
    <property type="entry name" value="P-loop containing nucleoside triphosphate hydrolases"/>
    <property type="match status" value="1"/>
</dbReference>
<dbReference type="PANTHER" id="PTHR30153">
    <property type="entry name" value="REPLICATIVE DNA HELICASE DNAB"/>
    <property type="match status" value="1"/>
</dbReference>
<dbReference type="EC" id="5.6.2.3" evidence="10"/>
<keyword evidence="2" id="KW-0639">Primosome</keyword>
<dbReference type="PANTHER" id="PTHR30153:SF2">
    <property type="entry name" value="REPLICATIVE DNA HELICASE"/>
    <property type="match status" value="1"/>
</dbReference>
<gene>
    <name evidence="14" type="ORF">ACFSF0_04370</name>
</gene>
<comment type="caution">
    <text evidence="14">The sequence shown here is derived from an EMBL/GenBank/DDBJ whole genome shotgun (WGS) entry which is preliminary data.</text>
</comment>
<dbReference type="InterPro" id="IPR027417">
    <property type="entry name" value="P-loop_NTPase"/>
</dbReference>
<dbReference type="InterPro" id="IPR007693">
    <property type="entry name" value="DNA_helicase_DnaB-like_N"/>
</dbReference>
<evidence type="ECO:0000256" key="11">
    <source>
        <dbReference type="ARBA" id="ARBA00048954"/>
    </source>
</evidence>
<dbReference type="GO" id="GO:0004386">
    <property type="term" value="F:helicase activity"/>
    <property type="evidence" value="ECO:0007669"/>
    <property type="project" value="UniProtKB-KW"/>
</dbReference>
<feature type="domain" description="SF4 helicase" evidence="13">
    <location>
        <begin position="173"/>
        <end position="440"/>
    </location>
</feature>
<dbReference type="Pfam" id="PF03796">
    <property type="entry name" value="DnaB_C"/>
    <property type="match status" value="1"/>
</dbReference>
<evidence type="ECO:0000313" key="14">
    <source>
        <dbReference type="EMBL" id="MFD1709828.1"/>
    </source>
</evidence>
<keyword evidence="9" id="KW-0413">Isomerase</keyword>
<keyword evidence="8" id="KW-0238">DNA-binding</keyword>
<dbReference type="PROSITE" id="PS51199">
    <property type="entry name" value="SF4_HELICASE"/>
    <property type="match status" value="1"/>
</dbReference>
<keyword evidence="3" id="KW-0235">DNA replication</keyword>